<sequence length="98" mass="10956">YPCLLCMAWDYLTIATSIVDVKQLFSCGHLLLTHVQSSMSSQSTWALLCCVGCGVVHLTIRMYVECVSTLADVMGNNEEMPEGWNYIDDQVTCQELDI</sequence>
<protein>
    <recommendedName>
        <fullName evidence="3">HAT C-terminal dimerisation domain-containing protein</fullName>
    </recommendedName>
</protein>
<evidence type="ECO:0000313" key="2">
    <source>
        <dbReference type="Proteomes" id="UP001194468"/>
    </source>
</evidence>
<feature type="non-terminal residue" evidence="1">
    <location>
        <position position="98"/>
    </location>
</feature>
<keyword evidence="2" id="KW-1185">Reference proteome</keyword>
<accession>A0AAD4BUR7</accession>
<dbReference type="Proteomes" id="UP001194468">
    <property type="component" value="Unassembled WGS sequence"/>
</dbReference>
<comment type="caution">
    <text evidence="1">The sequence shown here is derived from an EMBL/GenBank/DDBJ whole genome shotgun (WGS) entry which is preliminary data.</text>
</comment>
<proteinExistence type="predicted"/>
<gene>
    <name evidence="1" type="ORF">L210DRAFT_845314</name>
</gene>
<evidence type="ECO:0008006" key="3">
    <source>
        <dbReference type="Google" id="ProtNLM"/>
    </source>
</evidence>
<reference evidence="1" key="2">
    <citation type="journal article" date="2020" name="Nat. Commun.">
        <title>Large-scale genome sequencing of mycorrhizal fungi provides insights into the early evolution of symbiotic traits.</title>
        <authorList>
            <person name="Miyauchi S."/>
            <person name="Kiss E."/>
            <person name="Kuo A."/>
            <person name="Drula E."/>
            <person name="Kohler A."/>
            <person name="Sanchez-Garcia M."/>
            <person name="Morin E."/>
            <person name="Andreopoulos B."/>
            <person name="Barry K.W."/>
            <person name="Bonito G."/>
            <person name="Buee M."/>
            <person name="Carver A."/>
            <person name="Chen C."/>
            <person name="Cichocki N."/>
            <person name="Clum A."/>
            <person name="Culley D."/>
            <person name="Crous P.W."/>
            <person name="Fauchery L."/>
            <person name="Girlanda M."/>
            <person name="Hayes R.D."/>
            <person name="Keri Z."/>
            <person name="LaButti K."/>
            <person name="Lipzen A."/>
            <person name="Lombard V."/>
            <person name="Magnuson J."/>
            <person name="Maillard F."/>
            <person name="Murat C."/>
            <person name="Nolan M."/>
            <person name="Ohm R.A."/>
            <person name="Pangilinan J."/>
            <person name="Pereira M.F."/>
            <person name="Perotto S."/>
            <person name="Peter M."/>
            <person name="Pfister S."/>
            <person name="Riley R."/>
            <person name="Sitrit Y."/>
            <person name="Stielow J.B."/>
            <person name="Szollosi G."/>
            <person name="Zifcakova L."/>
            <person name="Stursova M."/>
            <person name="Spatafora J.W."/>
            <person name="Tedersoo L."/>
            <person name="Vaario L.M."/>
            <person name="Yamada A."/>
            <person name="Yan M."/>
            <person name="Wang P."/>
            <person name="Xu J."/>
            <person name="Bruns T."/>
            <person name="Baldrian P."/>
            <person name="Vilgalys R."/>
            <person name="Dunand C."/>
            <person name="Henrissat B."/>
            <person name="Grigoriev I.V."/>
            <person name="Hibbett D."/>
            <person name="Nagy L.G."/>
            <person name="Martin F.M."/>
        </authorList>
    </citation>
    <scope>NUCLEOTIDE SEQUENCE</scope>
    <source>
        <strain evidence="1">BED1</strain>
    </source>
</reference>
<name>A0AAD4BUR7_BOLED</name>
<dbReference type="AlphaFoldDB" id="A0AAD4BUR7"/>
<dbReference type="EMBL" id="WHUW01000012">
    <property type="protein sequence ID" value="KAF8440219.1"/>
    <property type="molecule type" value="Genomic_DNA"/>
</dbReference>
<evidence type="ECO:0000313" key="1">
    <source>
        <dbReference type="EMBL" id="KAF8440219.1"/>
    </source>
</evidence>
<organism evidence="1 2">
    <name type="scientific">Boletus edulis BED1</name>
    <dbReference type="NCBI Taxonomy" id="1328754"/>
    <lineage>
        <taxon>Eukaryota</taxon>
        <taxon>Fungi</taxon>
        <taxon>Dikarya</taxon>
        <taxon>Basidiomycota</taxon>
        <taxon>Agaricomycotina</taxon>
        <taxon>Agaricomycetes</taxon>
        <taxon>Agaricomycetidae</taxon>
        <taxon>Boletales</taxon>
        <taxon>Boletineae</taxon>
        <taxon>Boletaceae</taxon>
        <taxon>Boletoideae</taxon>
        <taxon>Boletus</taxon>
    </lineage>
</organism>
<reference evidence="1" key="1">
    <citation type="submission" date="2019-10" db="EMBL/GenBank/DDBJ databases">
        <authorList>
            <consortium name="DOE Joint Genome Institute"/>
            <person name="Kuo A."/>
            <person name="Miyauchi S."/>
            <person name="Kiss E."/>
            <person name="Drula E."/>
            <person name="Kohler A."/>
            <person name="Sanchez-Garcia M."/>
            <person name="Andreopoulos B."/>
            <person name="Barry K.W."/>
            <person name="Bonito G."/>
            <person name="Buee M."/>
            <person name="Carver A."/>
            <person name="Chen C."/>
            <person name="Cichocki N."/>
            <person name="Clum A."/>
            <person name="Culley D."/>
            <person name="Crous P.W."/>
            <person name="Fauchery L."/>
            <person name="Girlanda M."/>
            <person name="Hayes R."/>
            <person name="Keri Z."/>
            <person name="LaButti K."/>
            <person name="Lipzen A."/>
            <person name="Lombard V."/>
            <person name="Magnuson J."/>
            <person name="Maillard F."/>
            <person name="Morin E."/>
            <person name="Murat C."/>
            <person name="Nolan M."/>
            <person name="Ohm R."/>
            <person name="Pangilinan J."/>
            <person name="Pereira M."/>
            <person name="Perotto S."/>
            <person name="Peter M."/>
            <person name="Riley R."/>
            <person name="Sitrit Y."/>
            <person name="Stielow B."/>
            <person name="Szollosi G."/>
            <person name="Zifcakova L."/>
            <person name="Stursova M."/>
            <person name="Spatafora J.W."/>
            <person name="Tedersoo L."/>
            <person name="Vaario L.-M."/>
            <person name="Yamada A."/>
            <person name="Yan M."/>
            <person name="Wang P."/>
            <person name="Xu J."/>
            <person name="Bruns T."/>
            <person name="Baldrian P."/>
            <person name="Vilgalys R."/>
            <person name="Henrissat B."/>
            <person name="Grigoriev I.V."/>
            <person name="Hibbett D."/>
            <person name="Nagy L.G."/>
            <person name="Martin F.M."/>
        </authorList>
    </citation>
    <scope>NUCLEOTIDE SEQUENCE</scope>
    <source>
        <strain evidence="1">BED1</strain>
    </source>
</reference>